<feature type="region of interest" description="Disordered" evidence="1">
    <location>
        <begin position="35"/>
        <end position="54"/>
    </location>
</feature>
<dbReference type="RefSeq" id="XP_008868762.1">
    <property type="nucleotide sequence ID" value="XM_008870540.1"/>
</dbReference>
<organism evidence="2">
    <name type="scientific">Aphanomyces invadans</name>
    <dbReference type="NCBI Taxonomy" id="157072"/>
    <lineage>
        <taxon>Eukaryota</taxon>
        <taxon>Sar</taxon>
        <taxon>Stramenopiles</taxon>
        <taxon>Oomycota</taxon>
        <taxon>Saprolegniomycetes</taxon>
        <taxon>Saprolegniales</taxon>
        <taxon>Verrucalvaceae</taxon>
        <taxon>Aphanomyces</taxon>
    </lineage>
</organism>
<dbReference type="AlphaFoldDB" id="A0A024U8D1"/>
<evidence type="ECO:0000313" key="2">
    <source>
        <dbReference type="EMBL" id="ETW02157.1"/>
    </source>
</evidence>
<evidence type="ECO:0000256" key="1">
    <source>
        <dbReference type="SAM" id="MobiDB-lite"/>
    </source>
</evidence>
<dbReference type="VEuPathDB" id="FungiDB:H310_05729"/>
<accession>A0A024U8D1</accession>
<dbReference type="GeneID" id="20082779"/>
<reference evidence="2" key="1">
    <citation type="submission" date="2013-12" db="EMBL/GenBank/DDBJ databases">
        <title>The Genome Sequence of Aphanomyces invadans NJM9701.</title>
        <authorList>
            <consortium name="The Broad Institute Genomics Platform"/>
            <person name="Russ C."/>
            <person name="Tyler B."/>
            <person name="van West P."/>
            <person name="Dieguez-Uribeondo J."/>
            <person name="Young S.K."/>
            <person name="Zeng Q."/>
            <person name="Gargeya S."/>
            <person name="Fitzgerald M."/>
            <person name="Abouelleil A."/>
            <person name="Alvarado L."/>
            <person name="Chapman S.B."/>
            <person name="Gainer-Dewar J."/>
            <person name="Goldberg J."/>
            <person name="Griggs A."/>
            <person name="Gujja S."/>
            <person name="Hansen M."/>
            <person name="Howarth C."/>
            <person name="Imamovic A."/>
            <person name="Ireland A."/>
            <person name="Larimer J."/>
            <person name="McCowan C."/>
            <person name="Murphy C."/>
            <person name="Pearson M."/>
            <person name="Poon T.W."/>
            <person name="Priest M."/>
            <person name="Roberts A."/>
            <person name="Saif S."/>
            <person name="Shea T."/>
            <person name="Sykes S."/>
            <person name="Wortman J."/>
            <person name="Nusbaum C."/>
            <person name="Birren B."/>
        </authorList>
    </citation>
    <scope>NUCLEOTIDE SEQUENCE [LARGE SCALE GENOMIC DNA]</scope>
    <source>
        <strain evidence="2">NJM9701</strain>
    </source>
</reference>
<dbReference type="EMBL" id="KI913961">
    <property type="protein sequence ID" value="ETW02157.1"/>
    <property type="molecule type" value="Genomic_DNA"/>
</dbReference>
<proteinExistence type="predicted"/>
<protein>
    <submittedName>
        <fullName evidence="2">Uncharacterized protein</fullName>
    </submittedName>
</protein>
<name>A0A024U8D1_9STRA</name>
<feature type="compositionally biased region" description="Polar residues" evidence="1">
    <location>
        <begin position="40"/>
        <end position="51"/>
    </location>
</feature>
<sequence>MRIAYSDFAPRNVTLESRLQWLSPSQCPLPLCQTRRPPLQKSTTSFKTMSGTMKLETTDSDTPVLVVWLHQATSIQVQHLATPTIALHGTSNKAHRDRSPCCCGVTRKAPNPRTMPW</sequence>
<gene>
    <name evidence="2" type="ORF">H310_05729</name>
</gene>